<dbReference type="Gene3D" id="3.40.50.1820">
    <property type="entry name" value="alpha/beta hydrolase"/>
    <property type="match status" value="1"/>
</dbReference>
<protein>
    <submittedName>
        <fullName evidence="1">Secretory lipase</fullName>
    </submittedName>
</protein>
<evidence type="ECO:0000313" key="2">
    <source>
        <dbReference type="Proteomes" id="UP000199501"/>
    </source>
</evidence>
<dbReference type="InterPro" id="IPR005152">
    <property type="entry name" value="Lipase_secreted"/>
</dbReference>
<dbReference type="Pfam" id="PF03583">
    <property type="entry name" value="LIP"/>
    <property type="match status" value="1"/>
</dbReference>
<dbReference type="EMBL" id="FMZZ01000005">
    <property type="protein sequence ID" value="SDC92005.1"/>
    <property type="molecule type" value="Genomic_DNA"/>
</dbReference>
<reference evidence="2" key="1">
    <citation type="submission" date="2016-10" db="EMBL/GenBank/DDBJ databases">
        <authorList>
            <person name="Varghese N."/>
            <person name="Submissions S."/>
        </authorList>
    </citation>
    <scope>NUCLEOTIDE SEQUENCE [LARGE SCALE GENOMIC DNA]</scope>
    <source>
        <strain evidence="2">IBRC-M 10403</strain>
    </source>
</reference>
<accession>A0A1G6QK22</accession>
<dbReference type="AlphaFoldDB" id="A0A1G6QK22"/>
<dbReference type="PANTHER" id="PTHR34853:SF1">
    <property type="entry name" value="LIPASE 5"/>
    <property type="match status" value="1"/>
</dbReference>
<organism evidence="1 2">
    <name type="scientific">Actinokineospora iranica</name>
    <dbReference type="NCBI Taxonomy" id="1271860"/>
    <lineage>
        <taxon>Bacteria</taxon>
        <taxon>Bacillati</taxon>
        <taxon>Actinomycetota</taxon>
        <taxon>Actinomycetes</taxon>
        <taxon>Pseudonocardiales</taxon>
        <taxon>Pseudonocardiaceae</taxon>
        <taxon>Actinokineospora</taxon>
    </lineage>
</organism>
<gene>
    <name evidence="1" type="ORF">SAMN05216174_105310</name>
</gene>
<dbReference type="PIRSF" id="PIRSF029171">
    <property type="entry name" value="Esterase_LipA"/>
    <property type="match status" value="1"/>
</dbReference>
<dbReference type="GO" id="GO:0016042">
    <property type="term" value="P:lipid catabolic process"/>
    <property type="evidence" value="ECO:0007669"/>
    <property type="project" value="InterPro"/>
</dbReference>
<dbReference type="STRING" id="1271860.SAMN05216174_105310"/>
<proteinExistence type="predicted"/>
<dbReference type="InterPro" id="IPR029058">
    <property type="entry name" value="AB_hydrolase_fold"/>
</dbReference>
<evidence type="ECO:0000313" key="1">
    <source>
        <dbReference type="EMBL" id="SDC92005.1"/>
    </source>
</evidence>
<keyword evidence="2" id="KW-1185">Reference proteome</keyword>
<dbReference type="Gene3D" id="1.10.260.130">
    <property type="match status" value="1"/>
</dbReference>
<name>A0A1G6QK22_9PSEU</name>
<dbReference type="GO" id="GO:0004806">
    <property type="term" value="F:triacylglycerol lipase activity"/>
    <property type="evidence" value="ECO:0007669"/>
    <property type="project" value="InterPro"/>
</dbReference>
<dbReference type="Proteomes" id="UP000199501">
    <property type="component" value="Unassembled WGS sequence"/>
</dbReference>
<dbReference type="PANTHER" id="PTHR34853">
    <property type="match status" value="1"/>
</dbReference>
<sequence>MNKGLARRRVGALALAGLVGAGVFVGVTVGVDAPAVAAEDFYTPPVSLPGGRNGDVIKTGPSGFSGGKATRVMYLSRDTKDKAIPVTGTVIVPNTPWAGPGPRPIVAYAPFTAGMGDQCAVSKVLAGDTSSDVVGSVQTQFINPLLQKGFAVAQTDYEGLGVPGMEHTYVMRRSEAHTTLDVVRAAQRLPELGLSTDAPVGIVGYSQGGGAAAAAVELAPEYAPELNIKGAYAGAPPADKAVLGKSLDGAYAAGFLGFALIGINTAYPEAKMMDLANPTGAQLFVQASKMCTTDAIFQLAFKQTSTLTKDGKPVSAYMQQEPFKSVVEDLRIGNRKPAAPVLVEHAGSDDIVPFGQGKQMAKDWCAKGATVQFTELTALPIFAHATAAFGASGSAANWIAGRLTGSAPATGNCGRF</sequence>
<dbReference type="SUPFAM" id="SSF53474">
    <property type="entry name" value="alpha/beta-Hydrolases"/>
    <property type="match status" value="1"/>
</dbReference>